<comment type="caution">
    <text evidence="1">The sequence shown here is derived from an EMBL/GenBank/DDBJ whole genome shotgun (WGS) entry which is preliminary data.</text>
</comment>
<gene>
    <name evidence="1" type="ORF">HNQ55_001501</name>
</gene>
<keyword evidence="2" id="KW-1185">Reference proteome</keyword>
<evidence type="ECO:0000313" key="1">
    <source>
        <dbReference type="EMBL" id="MBB6542997.1"/>
    </source>
</evidence>
<organism evidence="1 2">
    <name type="scientific">Thalassotalea piscium</name>
    <dbReference type="NCBI Taxonomy" id="1230533"/>
    <lineage>
        <taxon>Bacteria</taxon>
        <taxon>Pseudomonadati</taxon>
        <taxon>Pseudomonadota</taxon>
        <taxon>Gammaproteobacteria</taxon>
        <taxon>Alteromonadales</taxon>
        <taxon>Colwelliaceae</taxon>
        <taxon>Thalassotalea</taxon>
    </lineage>
</organism>
<reference evidence="1 2" key="1">
    <citation type="submission" date="2020-08" db="EMBL/GenBank/DDBJ databases">
        <title>Genomic Encyclopedia of Type Strains, Phase IV (KMG-IV): sequencing the most valuable type-strain genomes for metagenomic binning, comparative biology and taxonomic classification.</title>
        <authorList>
            <person name="Goeker M."/>
        </authorList>
    </citation>
    <scope>NUCLEOTIDE SEQUENCE [LARGE SCALE GENOMIC DNA]</scope>
    <source>
        <strain evidence="1 2">DSM 26287</strain>
    </source>
</reference>
<name>A0A7X0NGE5_9GAMM</name>
<proteinExistence type="predicted"/>
<accession>A0A7X0NGE5</accession>
<protein>
    <submittedName>
        <fullName evidence="1">Uncharacterized protein</fullName>
    </submittedName>
</protein>
<evidence type="ECO:0000313" key="2">
    <source>
        <dbReference type="Proteomes" id="UP000537141"/>
    </source>
</evidence>
<dbReference type="EMBL" id="JACHHU010000009">
    <property type="protein sequence ID" value="MBB6542997.1"/>
    <property type="molecule type" value="Genomic_DNA"/>
</dbReference>
<dbReference type="InterPro" id="IPR054222">
    <property type="entry name" value="DUF6942"/>
</dbReference>
<sequence length="180" mass="20533">MIALGNSNATLKVYIENRPPLAPYLTLEHCLPLRKDDISTIGKETGNHWRKIFNVYAKLIYELAPQHFATWQQLRDLSLLQKESNQCLVFSAPKFKAPTKEISIIMGKTYATTLGIAQKCQWLSPVFAINSSLNIIVCPYFDYRQLTNERITQLTTLIKKLSNNLNYDERSNSTSFLASS</sequence>
<dbReference type="RefSeq" id="WP_184423802.1">
    <property type="nucleotide sequence ID" value="NZ_AP027362.1"/>
</dbReference>
<dbReference type="AlphaFoldDB" id="A0A7X0NGE5"/>
<dbReference type="Pfam" id="PF22098">
    <property type="entry name" value="DUF6942"/>
    <property type="match status" value="1"/>
</dbReference>
<dbReference type="Proteomes" id="UP000537141">
    <property type="component" value="Unassembled WGS sequence"/>
</dbReference>